<comment type="caution">
    <text evidence="2">The sequence shown here is derived from an EMBL/GenBank/DDBJ whole genome shotgun (WGS) entry which is preliminary data.</text>
</comment>
<evidence type="ECO:0000313" key="3">
    <source>
        <dbReference type="Proteomes" id="UP001500839"/>
    </source>
</evidence>
<gene>
    <name evidence="2" type="ORF">GCM10023353_27620</name>
</gene>
<keyword evidence="3" id="KW-1185">Reference proteome</keyword>
<dbReference type="RefSeq" id="WP_345602508.1">
    <property type="nucleotide sequence ID" value="NZ_BAABKQ010000001.1"/>
</dbReference>
<proteinExistence type="predicted"/>
<feature type="region of interest" description="Disordered" evidence="1">
    <location>
        <begin position="141"/>
        <end position="167"/>
    </location>
</feature>
<evidence type="ECO:0000256" key="1">
    <source>
        <dbReference type="SAM" id="MobiDB-lite"/>
    </source>
</evidence>
<accession>A0ABP9CV46</accession>
<dbReference type="Proteomes" id="UP001500839">
    <property type="component" value="Unassembled WGS sequence"/>
</dbReference>
<evidence type="ECO:0000313" key="2">
    <source>
        <dbReference type="EMBL" id="GAA4818787.1"/>
    </source>
</evidence>
<protein>
    <submittedName>
        <fullName evidence="2">Uncharacterized protein</fullName>
    </submittedName>
</protein>
<sequence>MGPPVLFVALFVLVALIVAVVLARRAQRKVAARDEARHAGGAARPGPWVVRLTGQLDGPAAVTARTPAARACLQRAIEAQARAVDLLPSASTPALGLRVQEAAVAGLHFVRAARIADGADPGAPLPPLAGADTAGAVGATRTVPWGGRDATASPTASDGTPHYFPGGRVHGRPVPAGWYSERWWSAADTPGGWCDGAAAFFDALLAGLPGVPYDGDDFERGHGVDPRGRRPL</sequence>
<reference evidence="3" key="1">
    <citation type="journal article" date="2019" name="Int. J. Syst. Evol. Microbiol.">
        <title>The Global Catalogue of Microorganisms (GCM) 10K type strain sequencing project: providing services to taxonomists for standard genome sequencing and annotation.</title>
        <authorList>
            <consortium name="The Broad Institute Genomics Platform"/>
            <consortium name="The Broad Institute Genome Sequencing Center for Infectious Disease"/>
            <person name="Wu L."/>
            <person name="Ma J."/>
        </authorList>
    </citation>
    <scope>NUCLEOTIDE SEQUENCE [LARGE SCALE GENOMIC DNA]</scope>
    <source>
        <strain evidence="3">JCM 18542</strain>
    </source>
</reference>
<name>A0ABP9CV46_9ACTN</name>
<organism evidence="2 3">
    <name type="scientific">Tomitella cavernea</name>
    <dbReference type="NCBI Taxonomy" id="1387982"/>
    <lineage>
        <taxon>Bacteria</taxon>
        <taxon>Bacillati</taxon>
        <taxon>Actinomycetota</taxon>
        <taxon>Actinomycetes</taxon>
        <taxon>Mycobacteriales</taxon>
        <taxon>Tomitella</taxon>
    </lineage>
</organism>
<dbReference type="EMBL" id="BAABKQ010000001">
    <property type="protein sequence ID" value="GAA4818787.1"/>
    <property type="molecule type" value="Genomic_DNA"/>
</dbReference>